<organism evidence="3 4">
    <name type="scientific">Apiospora marii</name>
    <dbReference type="NCBI Taxonomy" id="335849"/>
    <lineage>
        <taxon>Eukaryota</taxon>
        <taxon>Fungi</taxon>
        <taxon>Dikarya</taxon>
        <taxon>Ascomycota</taxon>
        <taxon>Pezizomycotina</taxon>
        <taxon>Sordariomycetes</taxon>
        <taxon>Xylariomycetidae</taxon>
        <taxon>Amphisphaeriales</taxon>
        <taxon>Apiosporaceae</taxon>
        <taxon>Apiospora</taxon>
    </lineage>
</organism>
<evidence type="ECO:0000313" key="3">
    <source>
        <dbReference type="EMBL" id="KAK8012631.1"/>
    </source>
</evidence>
<sequence>MDLPQETALPDHDVRGSGGQPETSMTDNNDQEVSDSTSEGESDEILSPGSGSSSEEAAGHQKPRVILGTPIDEMYENLINEIEPDVNAIVKLPKRLLRLLISPRPAIPTTETAADSAAKTAAPTTMKTELPACLKPKKSRVEKPKAKKRAKRSERKVQAIQAWAEARLTDPDSDTDETESPTFENRDERAAVQRASRLMNPESMHTRPRFVFWTDGSAKDRPAQMPAFGSAVTYKRPFGNDQQWVGFAYKIFGAGKVLNTELFAIAMALRITSQEAQLYPDRTASLQEPGASEGEEVLPKVYILTDWAEGLTWIKRSIDGAPVKDEISAAILQIIQQALESLGRLGVLVRLCWVPGHVGLEGNTLADLLAGAARKCHCVDSPHPRNPSESFEAFLISPERNIPVVGGGSSDGLRESNDWEEFQKFLDGTLEERKSVTGEETFDYEGWERIRRMMDVMGLPRSSSEA</sequence>
<dbReference type="InterPro" id="IPR012337">
    <property type="entry name" value="RNaseH-like_sf"/>
</dbReference>
<reference evidence="3 4" key="1">
    <citation type="submission" date="2023-01" db="EMBL/GenBank/DDBJ databases">
        <title>Analysis of 21 Apiospora genomes using comparative genomics revels a genus with tremendous synthesis potential of carbohydrate active enzymes and secondary metabolites.</title>
        <authorList>
            <person name="Sorensen T."/>
        </authorList>
    </citation>
    <scope>NUCLEOTIDE SEQUENCE [LARGE SCALE GENOMIC DNA]</scope>
    <source>
        <strain evidence="3 4">CBS 20057</strain>
    </source>
</reference>
<feature type="compositionally biased region" description="Low complexity" evidence="1">
    <location>
        <begin position="110"/>
        <end position="128"/>
    </location>
</feature>
<proteinExistence type="predicted"/>
<keyword evidence="3" id="KW-0808">Transferase</keyword>
<feature type="region of interest" description="Disordered" evidence="1">
    <location>
        <begin position="1"/>
        <end position="66"/>
    </location>
</feature>
<keyword evidence="3" id="KW-0548">Nucleotidyltransferase</keyword>
<keyword evidence="4" id="KW-1185">Reference proteome</keyword>
<protein>
    <submittedName>
        <fullName evidence="3">Reverse transcriptase</fullName>
    </submittedName>
</protein>
<dbReference type="GO" id="GO:0003964">
    <property type="term" value="F:RNA-directed DNA polymerase activity"/>
    <property type="evidence" value="ECO:0007669"/>
    <property type="project" value="UniProtKB-KW"/>
</dbReference>
<feature type="compositionally biased region" description="Basic residues" evidence="1">
    <location>
        <begin position="145"/>
        <end position="154"/>
    </location>
</feature>
<dbReference type="Gene3D" id="3.30.420.10">
    <property type="entry name" value="Ribonuclease H-like superfamily/Ribonuclease H"/>
    <property type="match status" value="1"/>
</dbReference>
<dbReference type="InterPro" id="IPR036397">
    <property type="entry name" value="RNaseH_sf"/>
</dbReference>
<evidence type="ECO:0000259" key="2">
    <source>
        <dbReference type="PROSITE" id="PS50879"/>
    </source>
</evidence>
<dbReference type="CDD" id="cd09276">
    <property type="entry name" value="Rnase_HI_RT_non_LTR"/>
    <property type="match status" value="1"/>
</dbReference>
<accession>A0ABR1RH85</accession>
<dbReference type="Proteomes" id="UP001396898">
    <property type="component" value="Unassembled WGS sequence"/>
</dbReference>
<comment type="caution">
    <text evidence="3">The sequence shown here is derived from an EMBL/GenBank/DDBJ whole genome shotgun (WGS) entry which is preliminary data.</text>
</comment>
<dbReference type="SUPFAM" id="SSF53098">
    <property type="entry name" value="Ribonuclease H-like"/>
    <property type="match status" value="1"/>
</dbReference>
<feature type="compositionally biased region" description="Acidic residues" evidence="1">
    <location>
        <begin position="29"/>
        <end position="44"/>
    </location>
</feature>
<evidence type="ECO:0000256" key="1">
    <source>
        <dbReference type="SAM" id="MobiDB-lite"/>
    </source>
</evidence>
<dbReference type="InterPro" id="IPR002156">
    <property type="entry name" value="RNaseH_domain"/>
</dbReference>
<gene>
    <name evidence="3" type="ORF">PG991_010006</name>
</gene>
<dbReference type="Pfam" id="PF00075">
    <property type="entry name" value="RNase_H"/>
    <property type="match status" value="1"/>
</dbReference>
<dbReference type="PROSITE" id="PS50879">
    <property type="entry name" value="RNASE_H_1"/>
    <property type="match status" value="1"/>
</dbReference>
<evidence type="ECO:0000313" key="4">
    <source>
        <dbReference type="Proteomes" id="UP001396898"/>
    </source>
</evidence>
<name>A0ABR1RH85_9PEZI</name>
<feature type="region of interest" description="Disordered" evidence="1">
    <location>
        <begin position="110"/>
        <end position="186"/>
    </location>
</feature>
<feature type="domain" description="RNase H type-1" evidence="2">
    <location>
        <begin position="206"/>
        <end position="375"/>
    </location>
</feature>
<dbReference type="EMBL" id="JAQQWI010000015">
    <property type="protein sequence ID" value="KAK8012631.1"/>
    <property type="molecule type" value="Genomic_DNA"/>
</dbReference>
<keyword evidence="3" id="KW-0695">RNA-directed DNA polymerase</keyword>